<accession>A0ABU8YV88</accession>
<name>A0ABU8YV88_9CYAN</name>
<organism evidence="1 2">
    <name type="scientific">Microcoleus anatoxicus PTRS2</name>
    <dbReference type="NCBI Taxonomy" id="2705321"/>
    <lineage>
        <taxon>Bacteria</taxon>
        <taxon>Bacillati</taxon>
        <taxon>Cyanobacteriota</taxon>
        <taxon>Cyanophyceae</taxon>
        <taxon>Oscillatoriophycideae</taxon>
        <taxon>Oscillatoriales</taxon>
        <taxon>Microcoleaceae</taxon>
        <taxon>Microcoleus</taxon>
        <taxon>Microcoleus anatoxicus</taxon>
    </lineage>
</organism>
<evidence type="ECO:0000313" key="1">
    <source>
        <dbReference type="EMBL" id="MEK0188237.1"/>
    </source>
</evidence>
<proteinExistence type="predicted"/>
<evidence type="ECO:0000313" key="2">
    <source>
        <dbReference type="Proteomes" id="UP001384579"/>
    </source>
</evidence>
<dbReference type="Proteomes" id="UP001384579">
    <property type="component" value="Unassembled WGS sequence"/>
</dbReference>
<dbReference type="RefSeq" id="WP_340524814.1">
    <property type="nucleotide sequence ID" value="NZ_JBBLXS010000552.1"/>
</dbReference>
<sequence>MANEPKKEPKLKCPLSQEQKETVKEVADVIDKHRKIVRKITGKS</sequence>
<dbReference type="EMBL" id="JBBLXS010000552">
    <property type="protein sequence ID" value="MEK0188237.1"/>
    <property type="molecule type" value="Genomic_DNA"/>
</dbReference>
<keyword evidence="2" id="KW-1185">Reference proteome</keyword>
<reference evidence="1 2" key="1">
    <citation type="journal article" date="2020" name="Harmful Algae">
        <title>Molecular and morphological characterization of a novel dihydroanatoxin-a producing Microcoleus species (cyanobacteria) from the Russian River, California, USA.</title>
        <authorList>
            <person name="Conklin K.Y."/>
            <person name="Stancheva R."/>
            <person name="Otten T.G."/>
            <person name="Fadness R."/>
            <person name="Boyer G.L."/>
            <person name="Read B."/>
            <person name="Zhang X."/>
            <person name="Sheath R.G."/>
        </authorList>
    </citation>
    <scope>NUCLEOTIDE SEQUENCE [LARGE SCALE GENOMIC DNA]</scope>
    <source>
        <strain evidence="1 2">PTRS2</strain>
    </source>
</reference>
<comment type="caution">
    <text evidence="1">The sequence shown here is derived from an EMBL/GenBank/DDBJ whole genome shotgun (WGS) entry which is preliminary data.</text>
</comment>
<gene>
    <name evidence="1" type="ORF">WMG39_25840</name>
</gene>
<protein>
    <submittedName>
        <fullName evidence="1">Uncharacterized protein</fullName>
    </submittedName>
</protein>